<reference evidence="2" key="1">
    <citation type="submission" date="2020-07" db="EMBL/GenBank/DDBJ databases">
        <title>Multicomponent nature underlies the extraordinary mechanical properties of spider dragline silk.</title>
        <authorList>
            <person name="Kono N."/>
            <person name="Nakamura H."/>
            <person name="Mori M."/>
            <person name="Yoshida Y."/>
            <person name="Ohtoshi R."/>
            <person name="Malay A.D."/>
            <person name="Moran D.A.P."/>
            <person name="Tomita M."/>
            <person name="Numata K."/>
            <person name="Arakawa K."/>
        </authorList>
    </citation>
    <scope>NUCLEOTIDE SEQUENCE</scope>
</reference>
<gene>
    <name evidence="2" type="ORF">TNCT_710331</name>
</gene>
<organism evidence="2 3">
    <name type="scientific">Trichonephila clavata</name>
    <name type="common">Joro spider</name>
    <name type="synonym">Nephila clavata</name>
    <dbReference type="NCBI Taxonomy" id="2740835"/>
    <lineage>
        <taxon>Eukaryota</taxon>
        <taxon>Metazoa</taxon>
        <taxon>Ecdysozoa</taxon>
        <taxon>Arthropoda</taxon>
        <taxon>Chelicerata</taxon>
        <taxon>Arachnida</taxon>
        <taxon>Araneae</taxon>
        <taxon>Araneomorphae</taxon>
        <taxon>Entelegynae</taxon>
        <taxon>Araneoidea</taxon>
        <taxon>Nephilidae</taxon>
        <taxon>Trichonephila</taxon>
    </lineage>
</organism>
<protein>
    <submittedName>
        <fullName evidence="2">Uncharacterized protein</fullName>
    </submittedName>
</protein>
<dbReference type="Proteomes" id="UP000887116">
    <property type="component" value="Unassembled WGS sequence"/>
</dbReference>
<proteinExistence type="predicted"/>
<feature type="region of interest" description="Disordered" evidence="1">
    <location>
        <begin position="1"/>
        <end position="32"/>
    </location>
</feature>
<evidence type="ECO:0000256" key="1">
    <source>
        <dbReference type="SAM" id="MobiDB-lite"/>
    </source>
</evidence>
<keyword evidence="3" id="KW-1185">Reference proteome</keyword>
<accession>A0A8X6G6F3</accession>
<name>A0A8X6G6F3_TRICU</name>
<feature type="compositionally biased region" description="Polar residues" evidence="1">
    <location>
        <begin position="1"/>
        <end position="11"/>
    </location>
</feature>
<comment type="caution">
    <text evidence="2">The sequence shown here is derived from an EMBL/GenBank/DDBJ whole genome shotgun (WGS) entry which is preliminary data.</text>
</comment>
<dbReference type="EMBL" id="BMAO01024814">
    <property type="protein sequence ID" value="GFQ97945.1"/>
    <property type="molecule type" value="Genomic_DNA"/>
</dbReference>
<feature type="compositionally biased region" description="Polar residues" evidence="1">
    <location>
        <begin position="18"/>
        <end position="32"/>
    </location>
</feature>
<evidence type="ECO:0000313" key="2">
    <source>
        <dbReference type="EMBL" id="GFQ97945.1"/>
    </source>
</evidence>
<evidence type="ECO:0000313" key="3">
    <source>
        <dbReference type="Proteomes" id="UP000887116"/>
    </source>
</evidence>
<sequence>MNSAKLFSSNAGKGKSKVSPNLNSSEPETSDSLASFGRLSLNGLLELGSIAFSIIYRFISLALEIDAVKNPHIPLACYCLSRMDVKTRM</sequence>
<dbReference type="AlphaFoldDB" id="A0A8X6G6F3"/>